<evidence type="ECO:0000313" key="8">
    <source>
        <dbReference type="Proteomes" id="UP000800096"/>
    </source>
</evidence>
<evidence type="ECO:0000256" key="2">
    <source>
        <dbReference type="ARBA" id="ARBA00022448"/>
    </source>
</evidence>
<dbReference type="AlphaFoldDB" id="A0A6A5R0G4"/>
<gene>
    <name evidence="7" type="ORF">BDU57DRAFT_534670</name>
</gene>
<comment type="subcellular location">
    <subcellularLocation>
        <location evidence="1">Membrane</location>
        <topology evidence="1">Multi-pass membrane protein</topology>
    </subcellularLocation>
</comment>
<sequence>MDIERTSKEGRAVELENIDTTNTTRDIDIPLAGNKKKLLKRTSVFIRNGAITIFLAFPGRLLILDFPDKIHKARFPFLNHAQVHAIQDTLNRRNPEFDEIDFKNFARALGRWELWVYALKFFAVTTIMYAPAFFIPIILQGIGYNASKVFLLSAPPAVAAVPWVMFCSWAAHR</sequence>
<accession>A0A6A5R0G4</accession>
<keyword evidence="5 6" id="KW-0472">Membrane</keyword>
<dbReference type="GO" id="GO:0022857">
    <property type="term" value="F:transmembrane transporter activity"/>
    <property type="evidence" value="ECO:0007669"/>
    <property type="project" value="TreeGrafter"/>
</dbReference>
<dbReference type="PANTHER" id="PTHR43791:SF3">
    <property type="entry name" value="MAJOR FACILITATOR SUPERFAMILY (MFS) PROFILE DOMAIN-CONTAINING PROTEIN"/>
    <property type="match status" value="1"/>
</dbReference>
<dbReference type="InterPro" id="IPR036259">
    <property type="entry name" value="MFS_trans_sf"/>
</dbReference>
<dbReference type="Proteomes" id="UP000800096">
    <property type="component" value="Unassembled WGS sequence"/>
</dbReference>
<dbReference type="GO" id="GO:0016020">
    <property type="term" value="C:membrane"/>
    <property type="evidence" value="ECO:0007669"/>
    <property type="project" value="UniProtKB-SubCell"/>
</dbReference>
<keyword evidence="8" id="KW-1185">Reference proteome</keyword>
<evidence type="ECO:0000256" key="3">
    <source>
        <dbReference type="ARBA" id="ARBA00022692"/>
    </source>
</evidence>
<keyword evidence="2" id="KW-0813">Transport</keyword>
<feature type="transmembrane region" description="Helical" evidence="6">
    <location>
        <begin position="149"/>
        <end position="171"/>
    </location>
</feature>
<feature type="transmembrane region" description="Helical" evidence="6">
    <location>
        <begin position="44"/>
        <end position="63"/>
    </location>
</feature>
<keyword evidence="3 6" id="KW-0812">Transmembrane</keyword>
<dbReference type="SUPFAM" id="SSF103473">
    <property type="entry name" value="MFS general substrate transporter"/>
    <property type="match status" value="1"/>
</dbReference>
<dbReference type="OrthoDB" id="3639251at2759"/>
<evidence type="ECO:0000256" key="6">
    <source>
        <dbReference type="SAM" id="Phobius"/>
    </source>
</evidence>
<dbReference type="Gene3D" id="1.20.1250.20">
    <property type="entry name" value="MFS general substrate transporter like domains"/>
    <property type="match status" value="1"/>
</dbReference>
<evidence type="ECO:0008006" key="9">
    <source>
        <dbReference type="Google" id="ProtNLM"/>
    </source>
</evidence>
<evidence type="ECO:0000313" key="7">
    <source>
        <dbReference type="EMBL" id="KAF1920949.1"/>
    </source>
</evidence>
<organism evidence="7 8">
    <name type="scientific">Ampelomyces quisqualis</name>
    <name type="common">Powdery mildew agent</name>
    <dbReference type="NCBI Taxonomy" id="50730"/>
    <lineage>
        <taxon>Eukaryota</taxon>
        <taxon>Fungi</taxon>
        <taxon>Dikarya</taxon>
        <taxon>Ascomycota</taxon>
        <taxon>Pezizomycotina</taxon>
        <taxon>Dothideomycetes</taxon>
        <taxon>Pleosporomycetidae</taxon>
        <taxon>Pleosporales</taxon>
        <taxon>Pleosporineae</taxon>
        <taxon>Phaeosphaeriaceae</taxon>
        <taxon>Ampelomyces</taxon>
    </lineage>
</organism>
<dbReference type="PANTHER" id="PTHR43791">
    <property type="entry name" value="PERMEASE-RELATED"/>
    <property type="match status" value="1"/>
</dbReference>
<evidence type="ECO:0000256" key="4">
    <source>
        <dbReference type="ARBA" id="ARBA00022989"/>
    </source>
</evidence>
<keyword evidence="4 6" id="KW-1133">Transmembrane helix</keyword>
<protein>
    <recommendedName>
        <fullName evidence="9">Major facilitator superfamily domain-containing protein</fullName>
    </recommendedName>
</protein>
<evidence type="ECO:0000256" key="5">
    <source>
        <dbReference type="ARBA" id="ARBA00023136"/>
    </source>
</evidence>
<dbReference type="EMBL" id="ML979132">
    <property type="protein sequence ID" value="KAF1920949.1"/>
    <property type="molecule type" value="Genomic_DNA"/>
</dbReference>
<name>A0A6A5R0G4_AMPQU</name>
<evidence type="ECO:0000256" key="1">
    <source>
        <dbReference type="ARBA" id="ARBA00004141"/>
    </source>
</evidence>
<reference evidence="7" key="1">
    <citation type="journal article" date="2020" name="Stud. Mycol.">
        <title>101 Dothideomycetes genomes: a test case for predicting lifestyles and emergence of pathogens.</title>
        <authorList>
            <person name="Haridas S."/>
            <person name="Albert R."/>
            <person name="Binder M."/>
            <person name="Bloem J."/>
            <person name="Labutti K."/>
            <person name="Salamov A."/>
            <person name="Andreopoulos B."/>
            <person name="Baker S."/>
            <person name="Barry K."/>
            <person name="Bills G."/>
            <person name="Bluhm B."/>
            <person name="Cannon C."/>
            <person name="Castanera R."/>
            <person name="Culley D."/>
            <person name="Daum C."/>
            <person name="Ezra D."/>
            <person name="Gonzalez J."/>
            <person name="Henrissat B."/>
            <person name="Kuo A."/>
            <person name="Liang C."/>
            <person name="Lipzen A."/>
            <person name="Lutzoni F."/>
            <person name="Magnuson J."/>
            <person name="Mondo S."/>
            <person name="Nolan M."/>
            <person name="Ohm R."/>
            <person name="Pangilinan J."/>
            <person name="Park H.-J."/>
            <person name="Ramirez L."/>
            <person name="Alfaro M."/>
            <person name="Sun H."/>
            <person name="Tritt A."/>
            <person name="Yoshinaga Y."/>
            <person name="Zwiers L.-H."/>
            <person name="Turgeon B."/>
            <person name="Goodwin S."/>
            <person name="Spatafora J."/>
            <person name="Crous P."/>
            <person name="Grigoriev I."/>
        </authorList>
    </citation>
    <scope>NUCLEOTIDE SEQUENCE</scope>
    <source>
        <strain evidence="7">HMLAC05119</strain>
    </source>
</reference>
<feature type="transmembrane region" description="Helical" evidence="6">
    <location>
        <begin position="114"/>
        <end position="137"/>
    </location>
</feature>
<proteinExistence type="predicted"/>